<organism evidence="1 2">
    <name type="scientific">Orchesella dallaii</name>
    <dbReference type="NCBI Taxonomy" id="48710"/>
    <lineage>
        <taxon>Eukaryota</taxon>
        <taxon>Metazoa</taxon>
        <taxon>Ecdysozoa</taxon>
        <taxon>Arthropoda</taxon>
        <taxon>Hexapoda</taxon>
        <taxon>Collembola</taxon>
        <taxon>Entomobryomorpha</taxon>
        <taxon>Entomobryoidea</taxon>
        <taxon>Orchesellidae</taxon>
        <taxon>Orchesellinae</taxon>
        <taxon>Orchesella</taxon>
    </lineage>
</organism>
<reference evidence="1 2" key="1">
    <citation type="submission" date="2024-08" db="EMBL/GenBank/DDBJ databases">
        <authorList>
            <person name="Cucini C."/>
            <person name="Frati F."/>
        </authorList>
    </citation>
    <scope>NUCLEOTIDE SEQUENCE [LARGE SCALE GENOMIC DNA]</scope>
</reference>
<gene>
    <name evidence="1" type="ORF">ODALV1_LOCUS26362</name>
</gene>
<name>A0ABP1RUM9_9HEXA</name>
<accession>A0ABP1RUM9</accession>
<evidence type="ECO:0000313" key="1">
    <source>
        <dbReference type="EMBL" id="CAL8136263.1"/>
    </source>
</evidence>
<comment type="caution">
    <text evidence="1">The sequence shown here is derived from an EMBL/GenBank/DDBJ whole genome shotgun (WGS) entry which is preliminary data.</text>
</comment>
<proteinExistence type="predicted"/>
<evidence type="ECO:0008006" key="3">
    <source>
        <dbReference type="Google" id="ProtNLM"/>
    </source>
</evidence>
<keyword evidence="2" id="KW-1185">Reference proteome</keyword>
<dbReference type="Proteomes" id="UP001642540">
    <property type="component" value="Unassembled WGS sequence"/>
</dbReference>
<protein>
    <recommendedName>
        <fullName evidence="3">C2H2-type domain-containing protein</fullName>
    </recommendedName>
</protein>
<sequence>MKWMETMTTTATVCTFPLLNPNELRTLNDDDEEVESRIELENDLDLNEDKNQYSEKNLNKELASFSAPFYTNQLPMSRRDPLRKGDTILYEECNAPEKVKLNPAKVLNMKPNPKSVQNSHPKYLSFLRRNGNNILWIFKCRLCPFETLHLERIETHVQIHEEGSGAIACGKCGWFLLPQWMEAHSNVNHPPPPESRPSTMVIAIEKKIPTIYKSI</sequence>
<dbReference type="EMBL" id="CAXLJM020000111">
    <property type="protein sequence ID" value="CAL8136263.1"/>
    <property type="molecule type" value="Genomic_DNA"/>
</dbReference>
<evidence type="ECO:0000313" key="2">
    <source>
        <dbReference type="Proteomes" id="UP001642540"/>
    </source>
</evidence>